<feature type="domain" description="Lipocalin-like" evidence="1">
    <location>
        <begin position="13"/>
        <end position="161"/>
    </location>
</feature>
<proteinExistence type="predicted"/>
<dbReference type="OrthoDB" id="3904217at2759"/>
<dbReference type="InterPro" id="IPR024311">
    <property type="entry name" value="Lipocalin-like"/>
</dbReference>
<keyword evidence="3" id="KW-1185">Reference proteome</keyword>
<name>A0A8K0R3G0_9PLEO</name>
<evidence type="ECO:0000313" key="3">
    <source>
        <dbReference type="Proteomes" id="UP000813461"/>
    </source>
</evidence>
<dbReference type="Proteomes" id="UP000813461">
    <property type="component" value="Unassembled WGS sequence"/>
</dbReference>
<organism evidence="2 3">
    <name type="scientific">Paraphoma chrysanthemicola</name>
    <dbReference type="NCBI Taxonomy" id="798071"/>
    <lineage>
        <taxon>Eukaryota</taxon>
        <taxon>Fungi</taxon>
        <taxon>Dikarya</taxon>
        <taxon>Ascomycota</taxon>
        <taxon>Pezizomycotina</taxon>
        <taxon>Dothideomycetes</taxon>
        <taxon>Pleosporomycetidae</taxon>
        <taxon>Pleosporales</taxon>
        <taxon>Pleosporineae</taxon>
        <taxon>Phaeosphaeriaceae</taxon>
        <taxon>Paraphoma</taxon>
    </lineage>
</organism>
<gene>
    <name evidence="2" type="ORF">FB567DRAFT_528412</name>
</gene>
<accession>A0A8K0R3G0</accession>
<protein>
    <submittedName>
        <fullName evidence="2">Lipocalin-like domain-containing protein</fullName>
    </submittedName>
</protein>
<reference evidence="2" key="1">
    <citation type="journal article" date="2021" name="Nat. Commun.">
        <title>Genetic determinants of endophytism in the Arabidopsis root mycobiome.</title>
        <authorList>
            <person name="Mesny F."/>
            <person name="Miyauchi S."/>
            <person name="Thiergart T."/>
            <person name="Pickel B."/>
            <person name="Atanasova L."/>
            <person name="Karlsson M."/>
            <person name="Huettel B."/>
            <person name="Barry K.W."/>
            <person name="Haridas S."/>
            <person name="Chen C."/>
            <person name="Bauer D."/>
            <person name="Andreopoulos W."/>
            <person name="Pangilinan J."/>
            <person name="LaButti K."/>
            <person name="Riley R."/>
            <person name="Lipzen A."/>
            <person name="Clum A."/>
            <person name="Drula E."/>
            <person name="Henrissat B."/>
            <person name="Kohler A."/>
            <person name="Grigoriev I.V."/>
            <person name="Martin F.M."/>
            <person name="Hacquard S."/>
        </authorList>
    </citation>
    <scope>NUCLEOTIDE SEQUENCE</scope>
    <source>
        <strain evidence="2">MPI-SDFR-AT-0120</strain>
    </source>
</reference>
<dbReference type="AlphaFoldDB" id="A0A8K0R3G0"/>
<sequence>MVLPKHIAATLAGTWQLLNQTPTDLNGNPKPPSDLGAHPVGLLQYDARGYMSASITATEPEFLPPNRSPDDPTHDDFALVGQHILAYAGELHLQWDNSTALVGRLTHGPLLMASRPGWLGTNQTRNYIVTRNASETGGKDVLHLWARNETTNSVANIYWVRAEPLGGVQV</sequence>
<dbReference type="EMBL" id="JAGMVJ010000012">
    <property type="protein sequence ID" value="KAH7084091.1"/>
    <property type="molecule type" value="Genomic_DNA"/>
</dbReference>
<evidence type="ECO:0000313" key="2">
    <source>
        <dbReference type="EMBL" id="KAH7084091.1"/>
    </source>
</evidence>
<dbReference type="Pfam" id="PF13924">
    <property type="entry name" value="Lipocalin_5"/>
    <property type="match status" value="1"/>
</dbReference>
<evidence type="ECO:0000259" key="1">
    <source>
        <dbReference type="Pfam" id="PF13924"/>
    </source>
</evidence>
<comment type="caution">
    <text evidence="2">The sequence shown here is derived from an EMBL/GenBank/DDBJ whole genome shotgun (WGS) entry which is preliminary data.</text>
</comment>